<dbReference type="AlphaFoldDB" id="A0AAV7UVX2"/>
<sequence length="511" mass="54244">MAAVSSFGQVVAQDARSRAAQVPATRHEEKLEIGARAARQRRAGKSRAQHAQFALESEGSAQFLAKERTLGGAANMAAPSGFSSNANFNEESQPGASREVGVDQIYEDVIIVLDSDDDLERANELYGKGCSQNFPVSPGLTVQGGRQVQWIPRQVSPMVHRVQEWEVSNQSVLRAGEQVEFVDEQGTVIRGTICGATVDDGMAGSAKVRMDFWQQGERAYRPGCDVAHALGGLEAAAAEQRLGRPAVFHRTVEVRAPSGHREEERAQPGVVRLTSREVSVSRAGYSASSVSGLQPLLAGQGALSGVASEEEAFDYEEEVAVQTAAVTKEPSSKRAVPGDRPAGSKKVLSGNLIRGEVTNVLGRAGAVSGNKSDNLSNVDVAIQVEDAGVQAGKIESSSGNSDSLSGCVEGPDGSCSVWIVGHSFVRWAEKQAASRHFGKQLGLDGAKIRISWVEDRGWAPLRCGTPKENGKPDIQVNVLVFALVNNEGVGSEGIQSDSHEDPLLKTVLISE</sequence>
<dbReference type="EMBL" id="JANPWB010000004">
    <property type="protein sequence ID" value="KAJ1192681.1"/>
    <property type="molecule type" value="Genomic_DNA"/>
</dbReference>
<feature type="region of interest" description="Disordered" evidence="1">
    <location>
        <begin position="324"/>
        <end position="346"/>
    </location>
</feature>
<gene>
    <name evidence="2" type="ORF">NDU88_001987</name>
</gene>
<evidence type="ECO:0000313" key="3">
    <source>
        <dbReference type="Proteomes" id="UP001066276"/>
    </source>
</evidence>
<comment type="caution">
    <text evidence="2">The sequence shown here is derived from an EMBL/GenBank/DDBJ whole genome shotgun (WGS) entry which is preliminary data.</text>
</comment>
<keyword evidence="3" id="KW-1185">Reference proteome</keyword>
<dbReference type="Proteomes" id="UP001066276">
    <property type="component" value="Chromosome 2_2"/>
</dbReference>
<accession>A0AAV7UVX2</accession>
<feature type="region of interest" description="Disordered" evidence="1">
    <location>
        <begin position="1"/>
        <end position="52"/>
    </location>
</feature>
<evidence type="ECO:0000313" key="2">
    <source>
        <dbReference type="EMBL" id="KAJ1192681.1"/>
    </source>
</evidence>
<feature type="compositionally biased region" description="Basic residues" evidence="1">
    <location>
        <begin position="38"/>
        <end position="48"/>
    </location>
</feature>
<name>A0AAV7UVX2_PLEWA</name>
<protein>
    <submittedName>
        <fullName evidence="2">Uncharacterized protein</fullName>
    </submittedName>
</protein>
<proteinExistence type="predicted"/>
<organism evidence="2 3">
    <name type="scientific">Pleurodeles waltl</name>
    <name type="common">Iberian ribbed newt</name>
    <dbReference type="NCBI Taxonomy" id="8319"/>
    <lineage>
        <taxon>Eukaryota</taxon>
        <taxon>Metazoa</taxon>
        <taxon>Chordata</taxon>
        <taxon>Craniata</taxon>
        <taxon>Vertebrata</taxon>
        <taxon>Euteleostomi</taxon>
        <taxon>Amphibia</taxon>
        <taxon>Batrachia</taxon>
        <taxon>Caudata</taxon>
        <taxon>Salamandroidea</taxon>
        <taxon>Salamandridae</taxon>
        <taxon>Pleurodelinae</taxon>
        <taxon>Pleurodeles</taxon>
    </lineage>
</organism>
<evidence type="ECO:0000256" key="1">
    <source>
        <dbReference type="SAM" id="MobiDB-lite"/>
    </source>
</evidence>
<reference evidence="2" key="1">
    <citation type="journal article" date="2022" name="bioRxiv">
        <title>Sequencing and chromosome-scale assembly of the giantPleurodeles waltlgenome.</title>
        <authorList>
            <person name="Brown T."/>
            <person name="Elewa A."/>
            <person name="Iarovenko S."/>
            <person name="Subramanian E."/>
            <person name="Araus A.J."/>
            <person name="Petzold A."/>
            <person name="Susuki M."/>
            <person name="Suzuki K.-i.T."/>
            <person name="Hayashi T."/>
            <person name="Toyoda A."/>
            <person name="Oliveira C."/>
            <person name="Osipova E."/>
            <person name="Leigh N.D."/>
            <person name="Simon A."/>
            <person name="Yun M.H."/>
        </authorList>
    </citation>
    <scope>NUCLEOTIDE SEQUENCE</scope>
    <source>
        <strain evidence="2">20211129_DDA</strain>
        <tissue evidence="2">Liver</tissue>
    </source>
</reference>